<evidence type="ECO:0000256" key="2">
    <source>
        <dbReference type="SAM" id="Coils"/>
    </source>
</evidence>
<dbReference type="PANTHER" id="PTHR11199">
    <property type="entry name" value="STROMAL ANTIGEN"/>
    <property type="match status" value="1"/>
</dbReference>
<feature type="domain" description="SCD" evidence="4">
    <location>
        <begin position="568"/>
        <end position="653"/>
    </location>
</feature>
<dbReference type="InterPro" id="IPR013721">
    <property type="entry name" value="STAG"/>
</dbReference>
<feature type="region of interest" description="Disordered" evidence="3">
    <location>
        <begin position="254"/>
        <end position="350"/>
    </location>
</feature>
<dbReference type="PANTHER" id="PTHR11199:SF0">
    <property type="entry name" value="LD34181P-RELATED"/>
    <property type="match status" value="1"/>
</dbReference>
<feature type="region of interest" description="Disordered" evidence="3">
    <location>
        <begin position="811"/>
        <end position="854"/>
    </location>
</feature>
<gene>
    <name evidence="5" type="ORF">CSKR_107796</name>
</gene>
<dbReference type="Pfam" id="PF24571">
    <property type="entry name" value="HEAT_SCC3-SA"/>
    <property type="match status" value="2"/>
</dbReference>
<feature type="compositionally biased region" description="Gly residues" evidence="3">
    <location>
        <begin position="839"/>
        <end position="848"/>
    </location>
</feature>
<dbReference type="InterPro" id="IPR016024">
    <property type="entry name" value="ARM-type_fold"/>
</dbReference>
<dbReference type="GO" id="GO:0005634">
    <property type="term" value="C:nucleus"/>
    <property type="evidence" value="ECO:0007669"/>
    <property type="project" value="TreeGrafter"/>
</dbReference>
<dbReference type="GO" id="GO:0000785">
    <property type="term" value="C:chromatin"/>
    <property type="evidence" value="ECO:0007669"/>
    <property type="project" value="TreeGrafter"/>
</dbReference>
<feature type="compositionally biased region" description="Polar residues" evidence="3">
    <location>
        <begin position="824"/>
        <end position="835"/>
    </location>
</feature>
<reference evidence="5 6" key="1">
    <citation type="journal article" date="2018" name="Biotechnol. Adv.">
        <title>Improved genomic resources and new bioinformatic workflow for the carcinogenic parasite Clonorchis sinensis: Biotechnological implications.</title>
        <authorList>
            <person name="Wang D."/>
            <person name="Korhonen P.K."/>
            <person name="Gasser R.B."/>
            <person name="Young N.D."/>
        </authorList>
    </citation>
    <scope>NUCLEOTIDE SEQUENCE [LARGE SCALE GENOMIC DNA]</scope>
    <source>
        <strain evidence="5">Cs-k2</strain>
    </source>
</reference>
<dbReference type="InterPro" id="IPR039662">
    <property type="entry name" value="Cohesin_Scc3/SA"/>
</dbReference>
<evidence type="ECO:0000256" key="3">
    <source>
        <dbReference type="SAM" id="MobiDB-lite"/>
    </source>
</evidence>
<evidence type="ECO:0000256" key="1">
    <source>
        <dbReference type="ARBA" id="ARBA00005486"/>
    </source>
</evidence>
<dbReference type="SUPFAM" id="SSF48371">
    <property type="entry name" value="ARM repeat"/>
    <property type="match status" value="1"/>
</dbReference>
<proteinExistence type="inferred from homology"/>
<dbReference type="GO" id="GO:0007062">
    <property type="term" value="P:sister chromatid cohesion"/>
    <property type="evidence" value="ECO:0007669"/>
    <property type="project" value="UniProtKB-ARBA"/>
</dbReference>
<dbReference type="InterPro" id="IPR056396">
    <property type="entry name" value="HEAT_SCC3-SA"/>
</dbReference>
<evidence type="ECO:0000313" key="5">
    <source>
        <dbReference type="EMBL" id="KAG5453423.1"/>
    </source>
</evidence>
<feature type="region of interest" description="Disordered" evidence="3">
    <location>
        <begin position="1347"/>
        <end position="1440"/>
    </location>
</feature>
<dbReference type="GO" id="GO:0003682">
    <property type="term" value="F:chromatin binding"/>
    <property type="evidence" value="ECO:0007669"/>
    <property type="project" value="TreeGrafter"/>
</dbReference>
<protein>
    <submittedName>
        <fullName evidence="5">Cohesin subunit SA-1</fullName>
    </submittedName>
</protein>
<feature type="coiled-coil region" evidence="2">
    <location>
        <begin position="532"/>
        <end position="559"/>
    </location>
</feature>
<reference evidence="5 6" key="2">
    <citation type="journal article" date="2021" name="Genomics">
        <title>High-quality reference genome for Clonorchis sinensis.</title>
        <authorList>
            <person name="Young N.D."/>
            <person name="Stroehlein A.J."/>
            <person name="Kinkar L."/>
            <person name="Wang T."/>
            <person name="Sohn W.M."/>
            <person name="Chang B.C.H."/>
            <person name="Kaur P."/>
            <person name="Weisz D."/>
            <person name="Dudchenko O."/>
            <person name="Aiden E.L."/>
            <person name="Korhonen P.K."/>
            <person name="Gasser R.B."/>
        </authorList>
    </citation>
    <scope>NUCLEOTIDE SEQUENCE [LARGE SCALE GENOMIC DNA]</scope>
    <source>
        <strain evidence="5">Cs-k2</strain>
    </source>
</reference>
<dbReference type="Pfam" id="PF21581">
    <property type="entry name" value="SCD"/>
    <property type="match status" value="1"/>
</dbReference>
<keyword evidence="6" id="KW-1185">Reference proteome</keyword>
<dbReference type="OrthoDB" id="498590at2759"/>
<feature type="region of interest" description="Disordered" evidence="3">
    <location>
        <begin position="202"/>
        <end position="238"/>
    </location>
</feature>
<accession>A0A8T1MW93</accession>
<dbReference type="Proteomes" id="UP000286415">
    <property type="component" value="Unassembled WGS sequence"/>
</dbReference>
<dbReference type="InterPro" id="IPR020839">
    <property type="entry name" value="SCD"/>
</dbReference>
<sequence length="1476" mass="164309">MGQTENLHGIPSLGVHGYVADKSAPHWPRLPLLTLVGRRHTIDELKVVLISYFNANFTVNSMAASMDVNLQMDQYHAHLPHGNSSSLNLHATTGHLTHPPPGPMISGQFSIPQNHGPHFSHGLSPGPQLDTASHTMHNAQNTYINTPSSVQQLQHQLLMQQQQAQLRSAHHFTTQAMESSSDVLAKQHHSQLPLHHSVQMGHTMNNSVSQPNVQYSPPLNQADPRQHQSPIGHTKDPYVTSHYQRAPLRESDLHTHVPGTQHQNFPYPSGPQMFHPSPTSSAQSSTGIPDVPIPPHSISGKANPTSLPNDVNEPLTSFTGGATSLLTPPAKKRRGRPPIHPPVDPGGGGPGLEEEEHTLYGAVRSCRVAPQTIVDDWIEQYKTSREPAMLELIQFFISCSGCKGKVTPEMYSQTSHADIIRRMTEEFDEDSGDYPLIQTSPTWRRFRSNFVEFIQVLIRQCQYSIIYDQCMIDQVISLLTGLTDSQVRAFRHTSTLAAMKMMTALVDVALNVSINRDNTQRQYEAERAKMVNRRASDRLDVLMQRRQELEENMEEVKNMLIYLFKGVFVHRYRDSHPEIRSICMQEIGVWMRRYPAMFLDDSYLKYVGWTLFDRVGEVRVQCLRALQPLYEDPALVNSLELFTSRFKSRLVDMTLDKETDVAVQAVKLVSCILKHNDSVLEDKDCENIYELVYCTHRPLAQAAGEFLTLKLFEVDSHAPPTKTKKGKRRSSNTPLIRDLVQFFIESELHEHAAYLVDSLWDLSPMLRDWEAMLDLLLEEPGRGEEPMDANQETSLIEIMVCCVRQAATGESPVGRQTGAHHSHSTALTGGPSTNDPLGRGRGAGGPGGPALSAREARAIAEEKARMTEAMITALPALLTKYGESPERAENLLTIPRYMEIELYTSGRHERHLDLLLQAVQDLVDRHTDPATLLACSRLYETLCADELSVAAKCQTVRGTLLDRLTDVYRNSFLNYFNDQGEPPDQDDEFHLLIALKRIYAFYVCHDLSGLDLWDSLIRVAQARDEASGEIVGQAIACCCHAIYWSIARLTESDTDKGEISKVRRMISLFMELSIGYLDHPSKRLSYDAYLSICDLLVVLCRHLAVRPPNLQSLVYVADRELELKLTNYLERRVFVDDDDQEDEDENTKFEALHERRTQLAAFCKLVIYNIVPIRAAAPLYKYYIRSFNDFGDIMKSTLAKARELNRVHTARMIAHCLQLCYAEVEAASNHNVERGSEGLQAVKELARRLNLSFGLDLVKIREAMVAFHSEGIQFCVATATAAAGGQPSTTTVPSNLIFLEIVSEFSNKLLRQDKKSLSEYLGRVFPNATGDEWASLHAYRTTLDPDSAEGVALPGPHETVGASGLHGIGSGAHGSVGRPPGSGRGRGKRHARDSDLSLPGSDSTLLPQFTSTAVKRKRTGYTSTRGGAHHTSIPSGSGSTLLATSTADGLVTSQQVSVSMASLPGHAETVTQQQQH</sequence>
<dbReference type="EMBL" id="NIRI02000013">
    <property type="protein sequence ID" value="KAG5453423.1"/>
    <property type="molecule type" value="Genomic_DNA"/>
</dbReference>
<dbReference type="PROSITE" id="PS51425">
    <property type="entry name" value="SCD"/>
    <property type="match status" value="1"/>
</dbReference>
<evidence type="ECO:0000259" key="4">
    <source>
        <dbReference type="PROSITE" id="PS51425"/>
    </source>
</evidence>
<feature type="compositionally biased region" description="Polar residues" evidence="3">
    <location>
        <begin position="277"/>
        <end position="287"/>
    </location>
</feature>
<organism evidence="5 6">
    <name type="scientific">Clonorchis sinensis</name>
    <name type="common">Chinese liver fluke</name>
    <dbReference type="NCBI Taxonomy" id="79923"/>
    <lineage>
        <taxon>Eukaryota</taxon>
        <taxon>Metazoa</taxon>
        <taxon>Spiralia</taxon>
        <taxon>Lophotrochozoa</taxon>
        <taxon>Platyhelminthes</taxon>
        <taxon>Trematoda</taxon>
        <taxon>Digenea</taxon>
        <taxon>Opisthorchiida</taxon>
        <taxon>Opisthorchiata</taxon>
        <taxon>Opisthorchiidae</taxon>
        <taxon>Clonorchis</taxon>
    </lineage>
</organism>
<name>A0A8T1MW93_CLOSI</name>
<feature type="compositionally biased region" description="Polar residues" evidence="3">
    <location>
        <begin position="202"/>
        <end position="219"/>
    </location>
</feature>
<keyword evidence="2" id="KW-0175">Coiled coil</keyword>
<feature type="compositionally biased region" description="Polar residues" evidence="3">
    <location>
        <begin position="300"/>
        <end position="326"/>
    </location>
</feature>
<comment type="caution">
    <text evidence="5">The sequence shown here is derived from an EMBL/GenBank/DDBJ whole genome shotgun (WGS) entry which is preliminary data.</text>
</comment>
<dbReference type="Pfam" id="PF08514">
    <property type="entry name" value="STAG"/>
    <property type="match status" value="1"/>
</dbReference>
<feature type="compositionally biased region" description="Gly residues" evidence="3">
    <location>
        <begin position="1364"/>
        <end position="1384"/>
    </location>
</feature>
<feature type="compositionally biased region" description="Polar residues" evidence="3">
    <location>
        <begin position="1400"/>
        <end position="1413"/>
    </location>
</feature>
<comment type="similarity">
    <text evidence="1">Belongs to the SCC3 family.</text>
</comment>
<dbReference type="GO" id="GO:0008278">
    <property type="term" value="C:cohesin complex"/>
    <property type="evidence" value="ECO:0007669"/>
    <property type="project" value="TreeGrafter"/>
</dbReference>
<evidence type="ECO:0000313" key="6">
    <source>
        <dbReference type="Proteomes" id="UP000286415"/>
    </source>
</evidence>